<evidence type="ECO:0000259" key="5">
    <source>
        <dbReference type="PROSITE" id="PS50042"/>
    </source>
</evidence>
<dbReference type="RefSeq" id="WP_147211637.1">
    <property type="nucleotide sequence ID" value="NZ_BJYM01000015.1"/>
</dbReference>
<dbReference type="STRING" id="582851.GCA_900162665_01394"/>
<dbReference type="SMART" id="SM00419">
    <property type="entry name" value="HTH_CRP"/>
    <property type="match status" value="1"/>
</dbReference>
<evidence type="ECO:0000256" key="1">
    <source>
        <dbReference type="ARBA" id="ARBA00023015"/>
    </source>
</evidence>
<dbReference type="EMBL" id="BJYM01000015">
    <property type="protein sequence ID" value="GEN88735.1"/>
    <property type="molecule type" value="Genomic_DNA"/>
</dbReference>
<dbReference type="OrthoDB" id="9798104at2"/>
<keyword evidence="8" id="KW-1185">Reference proteome</keyword>
<dbReference type="PANTHER" id="PTHR24567">
    <property type="entry name" value="CRP FAMILY TRANSCRIPTIONAL REGULATORY PROTEIN"/>
    <property type="match status" value="1"/>
</dbReference>
<name>A0A511ZMR0_9BACI</name>
<dbReference type="InterPro" id="IPR018490">
    <property type="entry name" value="cNMP-bd_dom_sf"/>
</dbReference>
<dbReference type="GO" id="GO:0005829">
    <property type="term" value="C:cytosol"/>
    <property type="evidence" value="ECO:0007669"/>
    <property type="project" value="TreeGrafter"/>
</dbReference>
<dbReference type="InterPro" id="IPR014710">
    <property type="entry name" value="RmlC-like_jellyroll"/>
</dbReference>
<dbReference type="InterPro" id="IPR036388">
    <property type="entry name" value="WH-like_DNA-bd_sf"/>
</dbReference>
<dbReference type="GO" id="GO:0003677">
    <property type="term" value="F:DNA binding"/>
    <property type="evidence" value="ECO:0007669"/>
    <property type="project" value="UniProtKB-KW"/>
</dbReference>
<dbReference type="Pfam" id="PF00027">
    <property type="entry name" value="cNMP_binding"/>
    <property type="match status" value="1"/>
</dbReference>
<dbReference type="Proteomes" id="UP000321558">
    <property type="component" value="Unassembled WGS sequence"/>
</dbReference>
<dbReference type="CDD" id="cd00038">
    <property type="entry name" value="CAP_ED"/>
    <property type="match status" value="1"/>
</dbReference>
<reference evidence="7 8" key="1">
    <citation type="submission" date="2019-07" db="EMBL/GenBank/DDBJ databases">
        <title>Whole genome shotgun sequence of Oceanobacillus sojae NBRC 105379.</title>
        <authorList>
            <person name="Hosoyama A."/>
            <person name="Uohara A."/>
            <person name="Ohji S."/>
            <person name="Ichikawa N."/>
        </authorList>
    </citation>
    <scope>NUCLEOTIDE SEQUENCE [LARGE SCALE GENOMIC DNA]</scope>
    <source>
        <strain evidence="7 8">NBRC 105379</strain>
    </source>
</reference>
<evidence type="ECO:0000313" key="7">
    <source>
        <dbReference type="EMBL" id="GEN88735.1"/>
    </source>
</evidence>
<dbReference type="Gene3D" id="1.10.10.10">
    <property type="entry name" value="Winged helix-like DNA-binding domain superfamily/Winged helix DNA-binding domain"/>
    <property type="match status" value="1"/>
</dbReference>
<dbReference type="InterPro" id="IPR012318">
    <property type="entry name" value="HTH_CRP"/>
</dbReference>
<feature type="domain" description="Cyclic nucleotide-binding" evidence="5">
    <location>
        <begin position="13"/>
        <end position="132"/>
    </location>
</feature>
<dbReference type="PANTHER" id="PTHR24567:SF26">
    <property type="entry name" value="REGULATORY PROTEIN YEIL"/>
    <property type="match status" value="1"/>
</dbReference>
<gene>
    <name evidence="7" type="primary">rcfA</name>
    <name evidence="7" type="ORF">OSO01_34740</name>
</gene>
<dbReference type="InterPro" id="IPR000595">
    <property type="entry name" value="cNMP-bd_dom"/>
</dbReference>
<dbReference type="Gene3D" id="2.60.120.10">
    <property type="entry name" value="Jelly Rolls"/>
    <property type="match status" value="1"/>
</dbReference>
<proteinExistence type="predicted"/>
<evidence type="ECO:0000256" key="3">
    <source>
        <dbReference type="ARBA" id="ARBA00023159"/>
    </source>
</evidence>
<dbReference type="PRINTS" id="PR00034">
    <property type="entry name" value="HTHCRP"/>
</dbReference>
<dbReference type="CDD" id="cd00092">
    <property type="entry name" value="HTH_CRP"/>
    <property type="match status" value="1"/>
</dbReference>
<sequence length="223" mass="25764">MNQEHLCVAAVPLFHHLNLEDQRLINPLVNHRIFEKGEQIITPDGDPKLVVVARGNMKVYQLSAAGREQLLRVVGPSGYEGEGLLLGARNENLFAEALQQTEVCLLTQEDFQKILLQYPQLSLKLLEINAQKMMEAEQQTRFLMMEKVEERLMTYLLDLYKTTESAQVEIPMKMKELASFLGTTPETVSRKLKWLEKEGLIKRNRNKIKLHDKKELENRLLLI</sequence>
<keyword evidence="2" id="KW-0238">DNA-binding</keyword>
<evidence type="ECO:0000259" key="6">
    <source>
        <dbReference type="PROSITE" id="PS51063"/>
    </source>
</evidence>
<dbReference type="GO" id="GO:0003700">
    <property type="term" value="F:DNA-binding transcription factor activity"/>
    <property type="evidence" value="ECO:0007669"/>
    <property type="project" value="TreeGrafter"/>
</dbReference>
<evidence type="ECO:0000256" key="4">
    <source>
        <dbReference type="ARBA" id="ARBA00023163"/>
    </source>
</evidence>
<dbReference type="InterPro" id="IPR050397">
    <property type="entry name" value="Env_Response_Regulators"/>
</dbReference>
<keyword evidence="4" id="KW-0804">Transcription</keyword>
<dbReference type="Pfam" id="PF13545">
    <property type="entry name" value="HTH_Crp_2"/>
    <property type="match status" value="1"/>
</dbReference>
<dbReference type="SMART" id="SM00100">
    <property type="entry name" value="cNMP"/>
    <property type="match status" value="1"/>
</dbReference>
<organism evidence="7 8">
    <name type="scientific">Oceanobacillus sojae</name>
    <dbReference type="NCBI Taxonomy" id="582851"/>
    <lineage>
        <taxon>Bacteria</taxon>
        <taxon>Bacillati</taxon>
        <taxon>Bacillota</taxon>
        <taxon>Bacilli</taxon>
        <taxon>Bacillales</taxon>
        <taxon>Bacillaceae</taxon>
        <taxon>Oceanobacillus</taxon>
    </lineage>
</organism>
<keyword evidence="3" id="KW-0010">Activator</keyword>
<dbReference type="PROSITE" id="PS51063">
    <property type="entry name" value="HTH_CRP_2"/>
    <property type="match status" value="1"/>
</dbReference>
<dbReference type="AlphaFoldDB" id="A0A511ZMR0"/>
<dbReference type="InterPro" id="IPR036390">
    <property type="entry name" value="WH_DNA-bd_sf"/>
</dbReference>
<evidence type="ECO:0000313" key="8">
    <source>
        <dbReference type="Proteomes" id="UP000321558"/>
    </source>
</evidence>
<protein>
    <submittedName>
        <fullName evidence="7">Crp/Fnr family transcriptional regulator</fullName>
    </submittedName>
</protein>
<dbReference type="SUPFAM" id="SSF46785">
    <property type="entry name" value="Winged helix' DNA-binding domain"/>
    <property type="match status" value="1"/>
</dbReference>
<accession>A0A511ZMR0</accession>
<dbReference type="PROSITE" id="PS50042">
    <property type="entry name" value="CNMP_BINDING_3"/>
    <property type="match status" value="1"/>
</dbReference>
<feature type="domain" description="HTH crp-type" evidence="6">
    <location>
        <begin position="146"/>
        <end position="214"/>
    </location>
</feature>
<dbReference type="SUPFAM" id="SSF51206">
    <property type="entry name" value="cAMP-binding domain-like"/>
    <property type="match status" value="1"/>
</dbReference>
<comment type="caution">
    <text evidence="7">The sequence shown here is derived from an EMBL/GenBank/DDBJ whole genome shotgun (WGS) entry which is preliminary data.</text>
</comment>
<evidence type="ECO:0000256" key="2">
    <source>
        <dbReference type="ARBA" id="ARBA00023125"/>
    </source>
</evidence>
<keyword evidence="1" id="KW-0805">Transcription regulation</keyword>